<comment type="subcellular location">
    <subcellularLocation>
        <location evidence="2">Cytoplasm</location>
    </subcellularLocation>
    <subcellularLocation>
        <location evidence="1">Nucleus</location>
    </subcellularLocation>
</comment>
<evidence type="ECO:0000256" key="4">
    <source>
        <dbReference type="ARBA" id="ARBA00023242"/>
    </source>
</evidence>
<accession>B9G776</accession>
<dbReference type="EMBL" id="CM000147">
    <property type="protein sequence ID" value="EEE51473.1"/>
    <property type="molecule type" value="Genomic_DNA"/>
</dbReference>
<dbReference type="AlphaFoldDB" id="B9G776"/>
<evidence type="ECO:0000313" key="6">
    <source>
        <dbReference type="EMBL" id="EEE51473.1"/>
    </source>
</evidence>
<feature type="domain" description="Essential protein Yae1 N-terminal" evidence="5">
    <location>
        <begin position="92"/>
        <end position="129"/>
    </location>
</feature>
<name>B9G776_ORYSJ</name>
<evidence type="ECO:0000256" key="2">
    <source>
        <dbReference type="ARBA" id="ARBA00004496"/>
    </source>
</evidence>
<reference evidence="6" key="2">
    <citation type="submission" date="2008-12" db="EMBL/GenBank/DDBJ databases">
        <title>Improved gene annotation of the rice (Oryza sativa) genomes.</title>
        <authorList>
            <person name="Wang J."/>
            <person name="Li R."/>
            <person name="Fan W."/>
            <person name="Huang Q."/>
            <person name="Zhang J."/>
            <person name="Zhou Y."/>
            <person name="Hu Y."/>
            <person name="Zi S."/>
            <person name="Li J."/>
            <person name="Ni P."/>
            <person name="Zheng H."/>
            <person name="Zhang Y."/>
            <person name="Zhao M."/>
            <person name="Hao Q."/>
            <person name="McDermott J."/>
            <person name="Samudrala R."/>
            <person name="Kristiansen K."/>
            <person name="Wong G.K.-S."/>
        </authorList>
    </citation>
    <scope>NUCLEOTIDE SEQUENCE</scope>
</reference>
<organism evidence="6">
    <name type="scientific">Oryza sativa subsp. japonica</name>
    <name type="common">Rice</name>
    <dbReference type="NCBI Taxonomy" id="39947"/>
    <lineage>
        <taxon>Eukaryota</taxon>
        <taxon>Viridiplantae</taxon>
        <taxon>Streptophyta</taxon>
        <taxon>Embryophyta</taxon>
        <taxon>Tracheophyta</taxon>
        <taxon>Spermatophyta</taxon>
        <taxon>Magnoliopsida</taxon>
        <taxon>Liliopsida</taxon>
        <taxon>Poales</taxon>
        <taxon>Poaceae</taxon>
        <taxon>BOP clade</taxon>
        <taxon>Oryzoideae</taxon>
        <taxon>Oryzeae</taxon>
        <taxon>Oryzinae</taxon>
        <taxon>Oryza</taxon>
        <taxon>Oryza sativa</taxon>
    </lineage>
</organism>
<protein>
    <recommendedName>
        <fullName evidence="5">Essential protein Yae1 N-terminal domain-containing protein</fullName>
    </recommendedName>
</protein>
<dbReference type="Pfam" id="PF09811">
    <property type="entry name" value="Yae1_N"/>
    <property type="match status" value="1"/>
</dbReference>
<dbReference type="GO" id="GO:0005634">
    <property type="term" value="C:nucleus"/>
    <property type="evidence" value="ECO:0007669"/>
    <property type="project" value="UniProtKB-SubCell"/>
</dbReference>
<reference evidence="6" key="1">
    <citation type="journal article" date="2005" name="PLoS Biol.">
        <title>The genomes of Oryza sativa: a history of duplications.</title>
        <authorList>
            <person name="Yu J."/>
            <person name="Wang J."/>
            <person name="Lin W."/>
            <person name="Li S."/>
            <person name="Li H."/>
            <person name="Zhou J."/>
            <person name="Ni P."/>
            <person name="Dong W."/>
            <person name="Hu S."/>
            <person name="Zeng C."/>
            <person name="Zhang J."/>
            <person name="Zhang Y."/>
            <person name="Li R."/>
            <person name="Xu Z."/>
            <person name="Li S."/>
            <person name="Li X."/>
            <person name="Zheng H."/>
            <person name="Cong L."/>
            <person name="Lin L."/>
            <person name="Yin J."/>
            <person name="Geng J."/>
            <person name="Li G."/>
            <person name="Shi J."/>
            <person name="Liu J."/>
            <person name="Lv H."/>
            <person name="Li J."/>
            <person name="Wang J."/>
            <person name="Deng Y."/>
            <person name="Ran L."/>
            <person name="Shi X."/>
            <person name="Wang X."/>
            <person name="Wu Q."/>
            <person name="Li C."/>
            <person name="Ren X."/>
            <person name="Wang J."/>
            <person name="Wang X."/>
            <person name="Li D."/>
            <person name="Liu D."/>
            <person name="Zhang X."/>
            <person name="Ji Z."/>
            <person name="Zhao W."/>
            <person name="Sun Y."/>
            <person name="Zhang Z."/>
            <person name="Bao J."/>
            <person name="Han Y."/>
            <person name="Dong L."/>
            <person name="Ji J."/>
            <person name="Chen P."/>
            <person name="Wu S."/>
            <person name="Liu J."/>
            <person name="Xiao Y."/>
            <person name="Bu D."/>
            <person name="Tan J."/>
            <person name="Yang L."/>
            <person name="Ye C."/>
            <person name="Zhang J."/>
            <person name="Xu J."/>
            <person name="Zhou Y."/>
            <person name="Yu Y."/>
            <person name="Zhang B."/>
            <person name="Zhuang S."/>
            <person name="Wei H."/>
            <person name="Liu B."/>
            <person name="Lei M."/>
            <person name="Yu H."/>
            <person name="Li Y."/>
            <person name="Xu H."/>
            <person name="Wei S."/>
            <person name="He X."/>
            <person name="Fang L."/>
            <person name="Zhang Z."/>
            <person name="Zhang Y."/>
            <person name="Huang X."/>
            <person name="Su Z."/>
            <person name="Tong W."/>
            <person name="Li J."/>
            <person name="Tong Z."/>
            <person name="Li S."/>
            <person name="Ye J."/>
            <person name="Wang L."/>
            <person name="Fang L."/>
            <person name="Lei T."/>
            <person name="Chen C."/>
            <person name="Chen H."/>
            <person name="Xu Z."/>
            <person name="Li H."/>
            <person name="Huang H."/>
            <person name="Zhang F."/>
            <person name="Xu H."/>
            <person name="Li N."/>
            <person name="Zhao C."/>
            <person name="Li S."/>
            <person name="Dong L."/>
            <person name="Huang Y."/>
            <person name="Li L."/>
            <person name="Xi Y."/>
            <person name="Qi Q."/>
            <person name="Li W."/>
            <person name="Zhang B."/>
            <person name="Hu W."/>
            <person name="Zhang Y."/>
            <person name="Tian X."/>
            <person name="Jiao Y."/>
            <person name="Liang X."/>
            <person name="Jin J."/>
            <person name="Gao L."/>
            <person name="Zheng W."/>
            <person name="Hao B."/>
            <person name="Liu S."/>
            <person name="Wang W."/>
            <person name="Yuan L."/>
            <person name="Cao M."/>
            <person name="McDermott J."/>
            <person name="Samudrala R."/>
            <person name="Wang J."/>
            <person name="Wong G.K."/>
            <person name="Yang H."/>
        </authorList>
    </citation>
    <scope>NUCLEOTIDE SEQUENCE [LARGE SCALE GENOMIC DNA]</scope>
</reference>
<evidence type="ECO:0000256" key="3">
    <source>
        <dbReference type="ARBA" id="ARBA00022490"/>
    </source>
</evidence>
<dbReference type="InterPro" id="IPR019191">
    <property type="entry name" value="Essential_protein_Yae1_N"/>
</dbReference>
<keyword evidence="4" id="KW-0539">Nucleus</keyword>
<keyword evidence="3" id="KW-0963">Cytoplasm</keyword>
<dbReference type="InterPro" id="IPR038881">
    <property type="entry name" value="Yae1-like"/>
</dbReference>
<gene>
    <name evidence="6" type="ORF">OsJ_32610</name>
</gene>
<dbReference type="PANTHER" id="PTHR18829:SF0">
    <property type="entry name" value="PROTEIN YAE1 HOMOLOG"/>
    <property type="match status" value="1"/>
</dbReference>
<evidence type="ECO:0000256" key="1">
    <source>
        <dbReference type="ARBA" id="ARBA00004123"/>
    </source>
</evidence>
<proteinExistence type="predicted"/>
<dbReference type="Proteomes" id="UP000007752">
    <property type="component" value="Chromosome 10"/>
</dbReference>
<evidence type="ECO:0000259" key="5">
    <source>
        <dbReference type="Pfam" id="PF09811"/>
    </source>
</evidence>
<sequence length="191" mass="20951">MAAPPPCTDGRRPWCDSNRILAGGRRNGPIRNLGLDVWELKLQVASSMAGNSVDDDAIADDDVWDDVSDSPGHGSTLDREWVHRQNQFHKMGYRDGIAEGQKDIAQEGFNVGFGQSVHVGYKWGLVRGITSALASLPDSLKEKLLPNVQCRGQLQELNNSVQEISAEDALQMFHESILQSSHSSEEPDATL</sequence>
<dbReference type="PANTHER" id="PTHR18829">
    <property type="entry name" value="PROTEIN YAE1 HOMOLOG"/>
    <property type="match status" value="1"/>
</dbReference>
<dbReference type="GO" id="GO:0005737">
    <property type="term" value="C:cytoplasm"/>
    <property type="evidence" value="ECO:0007669"/>
    <property type="project" value="UniProtKB-SubCell"/>
</dbReference>